<reference evidence="2 3" key="1">
    <citation type="submission" date="2018-08" db="EMBL/GenBank/DDBJ databases">
        <title>A genome reference for cultivated species of the human gut microbiota.</title>
        <authorList>
            <person name="Zou Y."/>
            <person name="Xue W."/>
            <person name="Luo G."/>
        </authorList>
    </citation>
    <scope>NUCLEOTIDE SEQUENCE [LARGE SCALE GENOMIC DNA]</scope>
    <source>
        <strain evidence="2 3">AF24-29</strain>
    </source>
</reference>
<dbReference type="InterPro" id="IPR052344">
    <property type="entry name" value="Transposase-related"/>
</dbReference>
<organism evidence="2 3">
    <name type="scientific">Holdemania filiformis</name>
    <dbReference type="NCBI Taxonomy" id="61171"/>
    <lineage>
        <taxon>Bacteria</taxon>
        <taxon>Bacillati</taxon>
        <taxon>Bacillota</taxon>
        <taxon>Erysipelotrichia</taxon>
        <taxon>Erysipelotrichales</taxon>
        <taxon>Erysipelotrichaceae</taxon>
        <taxon>Holdemania</taxon>
    </lineage>
</organism>
<keyword evidence="3" id="KW-1185">Reference proteome</keyword>
<comment type="caution">
    <text evidence="2">The sequence shown here is derived from an EMBL/GenBank/DDBJ whole genome shotgun (WGS) entry which is preliminary data.</text>
</comment>
<dbReference type="PANTHER" id="PTHR33678">
    <property type="entry name" value="BLL1576 PROTEIN"/>
    <property type="match status" value="1"/>
</dbReference>
<dbReference type="AlphaFoldDB" id="A0A412FY64"/>
<dbReference type="PANTHER" id="PTHR33678:SF2">
    <property type="match status" value="1"/>
</dbReference>
<accession>A0A412FY64</accession>
<dbReference type="Pfam" id="PF03050">
    <property type="entry name" value="DDE_Tnp_IS66"/>
    <property type="match status" value="1"/>
</dbReference>
<evidence type="ECO:0000313" key="2">
    <source>
        <dbReference type="EMBL" id="RGR73083.1"/>
    </source>
</evidence>
<sequence>MAEFGRKSEGYRKWILDEILKSWVVHVDEIGYKINGDQAWIHILSTEYCAYFMMTKKRKDIENGPLKVLEMFENVIIHDHYKAYYDLGPCIHAECNEHILRSLKGGVDFDDVKKCHEMIILLQTALHRKHELQAQGIQQMAEEEYKAIEEKFLNIAEQTVKEYYDEHPDIETKYVWRRSRP</sequence>
<feature type="domain" description="Transposase IS66 central" evidence="1">
    <location>
        <begin position="13"/>
        <end position="160"/>
    </location>
</feature>
<proteinExistence type="predicted"/>
<evidence type="ECO:0000259" key="1">
    <source>
        <dbReference type="Pfam" id="PF03050"/>
    </source>
</evidence>
<dbReference type="Proteomes" id="UP000284178">
    <property type="component" value="Unassembled WGS sequence"/>
</dbReference>
<evidence type="ECO:0000313" key="3">
    <source>
        <dbReference type="Proteomes" id="UP000284178"/>
    </source>
</evidence>
<gene>
    <name evidence="2" type="ORF">DWY25_11015</name>
</gene>
<dbReference type="InterPro" id="IPR004291">
    <property type="entry name" value="Transposase_IS66_central"/>
</dbReference>
<dbReference type="EMBL" id="QRUP01000013">
    <property type="protein sequence ID" value="RGR73083.1"/>
    <property type="molecule type" value="Genomic_DNA"/>
</dbReference>
<protein>
    <recommendedName>
        <fullName evidence="1">Transposase IS66 central domain-containing protein</fullName>
    </recommendedName>
</protein>
<name>A0A412FY64_9FIRM</name>